<sequence length="118" mass="12961">MTKVLIVTCSKIRDTHCIACLKCFKASEQKDGEFAKYDDEVRITAMCGCGDCPGLVMPKLTLVMEQADYLDRDIDAIHLGTCMVKAATTAACPINLEKIAETIQKKFGKPVTIGTHNY</sequence>
<feature type="domain" description="CGGC" evidence="1">
    <location>
        <begin position="3"/>
        <end position="116"/>
    </location>
</feature>
<dbReference type="AlphaFoldDB" id="A0A2L2X9W4"/>
<evidence type="ECO:0000259" key="1">
    <source>
        <dbReference type="SMART" id="SM01078"/>
    </source>
</evidence>
<evidence type="ECO:0000313" key="2">
    <source>
        <dbReference type="EMBL" id="GBF33067.1"/>
    </source>
</evidence>
<reference evidence="3" key="1">
    <citation type="submission" date="2018-02" db="EMBL/GenBank/DDBJ databases">
        <title>Genome sequence of Desulfocucumis palustris strain NAW-5.</title>
        <authorList>
            <person name="Watanabe M."/>
            <person name="Kojima H."/>
            <person name="Fukui M."/>
        </authorList>
    </citation>
    <scope>NUCLEOTIDE SEQUENCE [LARGE SCALE GENOMIC DNA]</scope>
    <source>
        <strain evidence="3">NAW-5</strain>
    </source>
</reference>
<dbReference type="InterPro" id="IPR014925">
    <property type="entry name" value="CGGC_dom"/>
</dbReference>
<dbReference type="EMBL" id="BFAV01000073">
    <property type="protein sequence ID" value="GBF33067.1"/>
    <property type="molecule type" value="Genomic_DNA"/>
</dbReference>
<dbReference type="SMART" id="SM01078">
    <property type="entry name" value="CGGC"/>
    <property type="match status" value="1"/>
</dbReference>
<name>A0A2L2X9W4_9FIRM</name>
<organism evidence="2 3">
    <name type="scientific">Desulfocucumis palustris</name>
    <dbReference type="NCBI Taxonomy" id="1898651"/>
    <lineage>
        <taxon>Bacteria</taxon>
        <taxon>Bacillati</taxon>
        <taxon>Bacillota</taxon>
        <taxon>Clostridia</taxon>
        <taxon>Eubacteriales</taxon>
        <taxon>Desulfocucumaceae</taxon>
        <taxon>Desulfocucumis</taxon>
    </lineage>
</organism>
<dbReference type="OrthoDB" id="9792960at2"/>
<dbReference type="Proteomes" id="UP000239549">
    <property type="component" value="Unassembled WGS sequence"/>
</dbReference>
<dbReference type="Pfam" id="PF08821">
    <property type="entry name" value="CGGC"/>
    <property type="match status" value="1"/>
</dbReference>
<evidence type="ECO:0000313" key="3">
    <source>
        <dbReference type="Proteomes" id="UP000239549"/>
    </source>
</evidence>
<proteinExistence type="predicted"/>
<accession>A0A2L2X9W4</accession>
<dbReference type="RefSeq" id="WP_104371512.1">
    <property type="nucleotide sequence ID" value="NZ_BFAV01000073.1"/>
</dbReference>
<protein>
    <recommendedName>
        <fullName evidence="1">CGGC domain-containing protein</fullName>
    </recommendedName>
</protein>
<gene>
    <name evidence="2" type="ORF">DCCM_2164</name>
</gene>
<comment type="caution">
    <text evidence="2">The sequence shown here is derived from an EMBL/GenBank/DDBJ whole genome shotgun (WGS) entry which is preliminary data.</text>
</comment>
<keyword evidence="3" id="KW-1185">Reference proteome</keyword>